<evidence type="ECO:0000256" key="4">
    <source>
        <dbReference type="SAM" id="Coils"/>
    </source>
</evidence>
<keyword evidence="3" id="KW-0238">DNA-binding</keyword>
<evidence type="ECO:0000259" key="5">
    <source>
        <dbReference type="Pfam" id="PF01420"/>
    </source>
</evidence>
<evidence type="ECO:0000256" key="3">
    <source>
        <dbReference type="ARBA" id="ARBA00023125"/>
    </source>
</evidence>
<feature type="domain" description="Type I restriction modification DNA specificity" evidence="5">
    <location>
        <begin position="232"/>
        <end position="382"/>
    </location>
</feature>
<name>A0A1F4TPD1_UNCSA</name>
<gene>
    <name evidence="6" type="ORF">A2462_00870</name>
</gene>
<dbReference type="Proteomes" id="UP000177309">
    <property type="component" value="Unassembled WGS sequence"/>
</dbReference>
<keyword evidence="4" id="KW-0175">Coiled coil</keyword>
<dbReference type="EMBL" id="MEUI01000018">
    <property type="protein sequence ID" value="OGC34400.1"/>
    <property type="molecule type" value="Genomic_DNA"/>
</dbReference>
<proteinExistence type="inferred from homology"/>
<dbReference type="Pfam" id="PF01420">
    <property type="entry name" value="Methylase_S"/>
    <property type="match status" value="2"/>
</dbReference>
<reference evidence="6 7" key="1">
    <citation type="journal article" date="2016" name="Nat. Commun.">
        <title>Thousands of microbial genomes shed light on interconnected biogeochemical processes in an aquifer system.</title>
        <authorList>
            <person name="Anantharaman K."/>
            <person name="Brown C.T."/>
            <person name="Hug L.A."/>
            <person name="Sharon I."/>
            <person name="Castelle C.J."/>
            <person name="Probst A.J."/>
            <person name="Thomas B.C."/>
            <person name="Singh A."/>
            <person name="Wilkins M.J."/>
            <person name="Karaoz U."/>
            <person name="Brodie E.L."/>
            <person name="Williams K.H."/>
            <person name="Hubbard S.S."/>
            <person name="Banfield J.F."/>
        </authorList>
    </citation>
    <scope>NUCLEOTIDE SEQUENCE [LARGE SCALE GENOMIC DNA]</scope>
</reference>
<feature type="domain" description="Type I restriction modification DNA specificity" evidence="5">
    <location>
        <begin position="7"/>
        <end position="181"/>
    </location>
</feature>
<dbReference type="Gene3D" id="3.90.220.20">
    <property type="entry name" value="DNA methylase specificity domains"/>
    <property type="match status" value="2"/>
</dbReference>
<dbReference type="AlphaFoldDB" id="A0A1F4TPD1"/>
<dbReference type="GO" id="GO:0003677">
    <property type="term" value="F:DNA binding"/>
    <property type="evidence" value="ECO:0007669"/>
    <property type="project" value="UniProtKB-KW"/>
</dbReference>
<dbReference type="PANTHER" id="PTHR30408">
    <property type="entry name" value="TYPE-1 RESTRICTION ENZYME ECOKI SPECIFICITY PROTEIN"/>
    <property type="match status" value="1"/>
</dbReference>
<dbReference type="InterPro" id="IPR000055">
    <property type="entry name" value="Restrct_endonuc_typeI_TRD"/>
</dbReference>
<protein>
    <recommendedName>
        <fullName evidence="5">Type I restriction modification DNA specificity domain-containing protein</fullName>
    </recommendedName>
</protein>
<dbReference type="SUPFAM" id="SSF116734">
    <property type="entry name" value="DNA methylase specificity domain"/>
    <property type="match status" value="2"/>
</dbReference>
<dbReference type="InterPro" id="IPR044946">
    <property type="entry name" value="Restrct_endonuc_typeI_TRD_sf"/>
</dbReference>
<dbReference type="GO" id="GO:0009307">
    <property type="term" value="P:DNA restriction-modification system"/>
    <property type="evidence" value="ECO:0007669"/>
    <property type="project" value="UniProtKB-KW"/>
</dbReference>
<comment type="caution">
    <text evidence="6">The sequence shown here is derived from an EMBL/GenBank/DDBJ whole genome shotgun (WGS) entry which is preliminary data.</text>
</comment>
<accession>A0A1F4TPD1</accession>
<evidence type="ECO:0000256" key="2">
    <source>
        <dbReference type="ARBA" id="ARBA00022747"/>
    </source>
</evidence>
<evidence type="ECO:0000256" key="1">
    <source>
        <dbReference type="ARBA" id="ARBA00010923"/>
    </source>
</evidence>
<evidence type="ECO:0000313" key="7">
    <source>
        <dbReference type="Proteomes" id="UP000177309"/>
    </source>
</evidence>
<keyword evidence="2" id="KW-0680">Restriction system</keyword>
<feature type="coiled-coil region" evidence="4">
    <location>
        <begin position="163"/>
        <end position="190"/>
    </location>
</feature>
<sequence>MKRNKANFKKVKIKDIAKINPDSIGRNYEQEKIEYVDISNVGSGNMIQTQEMNIQDAPSRAKRLVKSGDIILSTVRPNRRSFFYFRSPKENTVISTGFAVLRALENSDPKYLYYSVTNQTFTDYLTSNAKGAAYPAVDADIIYDGEVFVPKKKEDQSRIASVLSTYDDLIENNEKRIKILEEMAQRLYTEWFVKFKFPPRLRASTSSALRSGQAGHEKVKMVDSGTEYGKIPEGWGVKTLKNIVNVISGYAFKSSDFQETGIPVIKIKNITSSNAVDTQNVDFVSPVLATDKLAKYFLKDGDMIVAMTGATAGKVGRMSAHQTMLLNQRVAKIDPNSGYYSFVWGRIGTEEAKNELYRLAGGSAQPNMSAGQIENITLLVPVRNIVLEYERLAFPVLQKILLLQKRNKNLSKIRDLLIPQLVTGKRGLKA</sequence>
<dbReference type="CDD" id="cd17278">
    <property type="entry name" value="RMtype1_S_LdeBORF1052P-TRD2-CR2"/>
    <property type="match status" value="1"/>
</dbReference>
<comment type="similarity">
    <text evidence="1">Belongs to the type-I restriction system S methylase family.</text>
</comment>
<organism evidence="6 7">
    <name type="scientific">candidate division WOR-1 bacterium RIFOXYC2_FULL_41_25</name>
    <dbReference type="NCBI Taxonomy" id="1802586"/>
    <lineage>
        <taxon>Bacteria</taxon>
        <taxon>Bacillati</taxon>
        <taxon>Saganbacteria</taxon>
    </lineage>
</organism>
<dbReference type="InterPro" id="IPR052021">
    <property type="entry name" value="Type-I_RS_S_subunit"/>
</dbReference>
<dbReference type="PANTHER" id="PTHR30408:SF13">
    <property type="entry name" value="TYPE I RESTRICTION ENZYME HINDI SPECIFICITY SUBUNIT"/>
    <property type="match status" value="1"/>
</dbReference>
<evidence type="ECO:0000313" key="6">
    <source>
        <dbReference type="EMBL" id="OGC34400.1"/>
    </source>
</evidence>